<comment type="caution">
    <text evidence="2">The sequence shown here is derived from an EMBL/GenBank/DDBJ whole genome shotgun (WGS) entry which is preliminary data.</text>
</comment>
<dbReference type="GO" id="GO:0004553">
    <property type="term" value="F:hydrolase activity, hydrolyzing O-glycosyl compounds"/>
    <property type="evidence" value="ECO:0007669"/>
    <property type="project" value="InterPro"/>
</dbReference>
<dbReference type="PROSITE" id="PS51766">
    <property type="entry name" value="DOCKERIN"/>
    <property type="match status" value="1"/>
</dbReference>
<dbReference type="SUPFAM" id="SSF63446">
    <property type="entry name" value="Type I dockerin domain"/>
    <property type="match status" value="1"/>
</dbReference>
<dbReference type="Gene3D" id="3.40.50.1820">
    <property type="entry name" value="alpha/beta hydrolase"/>
    <property type="match status" value="1"/>
</dbReference>
<dbReference type="CDD" id="cd14256">
    <property type="entry name" value="Dockerin_I"/>
    <property type="match status" value="1"/>
</dbReference>
<dbReference type="InterPro" id="IPR011050">
    <property type="entry name" value="Pectin_lyase_fold/virulence"/>
</dbReference>
<reference evidence="2" key="1">
    <citation type="journal article" date="2020" name="MBio">
        <title>'Candidatus Ethanoperedens,' a Thermophilic Genus of Archaea Mediating the Anaerobic Oxidation of Ethane.</title>
        <authorList>
            <person name="Hahn C.J."/>
            <person name="Laso-Perez R."/>
            <person name="Vulcano F."/>
            <person name="Vaziourakis K.M."/>
            <person name="Stokke R."/>
            <person name="Steen I.H."/>
            <person name="Teske A."/>
            <person name="Boetius A."/>
            <person name="Liebeke M."/>
            <person name="Amann R."/>
            <person name="Knittel K."/>
            <person name="Wegener G."/>
        </authorList>
    </citation>
    <scope>NUCLEOTIDE SEQUENCE</scope>
    <source>
        <strain evidence="2">GoM-Arc1-LC-WB58</strain>
    </source>
</reference>
<name>A0A848DAJ4_9EURY</name>
<dbReference type="InterPro" id="IPR011635">
    <property type="entry name" value="CARDB"/>
</dbReference>
<dbReference type="Pfam" id="PF07705">
    <property type="entry name" value="CARDB"/>
    <property type="match status" value="1"/>
</dbReference>
<gene>
    <name evidence="2" type="ORF">GIS02_06220</name>
</gene>
<dbReference type="AlphaFoldDB" id="A0A848DAJ4"/>
<organism evidence="2 3">
    <name type="scientific">Candidatus Ethanoperedens thermophilum</name>
    <dbReference type="NCBI Taxonomy" id="2766897"/>
    <lineage>
        <taxon>Archaea</taxon>
        <taxon>Methanobacteriati</taxon>
        <taxon>Methanobacteriota</taxon>
        <taxon>Stenosarchaea group</taxon>
        <taxon>Methanomicrobia</taxon>
        <taxon>Methanosarcinales</taxon>
        <taxon>Methanosarcinales incertae sedis</taxon>
        <taxon>GOM Arc I cluster</taxon>
        <taxon>Candidatus Ethanoperedens</taxon>
    </lineage>
</organism>
<dbReference type="Pfam" id="PF00404">
    <property type="entry name" value="Dockerin_1"/>
    <property type="match status" value="1"/>
</dbReference>
<protein>
    <recommendedName>
        <fullName evidence="1">Dockerin domain-containing protein</fullName>
    </recommendedName>
</protein>
<dbReference type="Proteomes" id="UP000606580">
    <property type="component" value="Unassembled WGS sequence"/>
</dbReference>
<proteinExistence type="predicted"/>
<evidence type="ECO:0000259" key="1">
    <source>
        <dbReference type="PROSITE" id="PS51766"/>
    </source>
</evidence>
<dbReference type="Gene3D" id="2.60.120.380">
    <property type="match status" value="1"/>
</dbReference>
<dbReference type="InterPro" id="IPR012908">
    <property type="entry name" value="PGAP1-ab_dom-like"/>
</dbReference>
<dbReference type="Pfam" id="PF07819">
    <property type="entry name" value="PGAP1"/>
    <property type="match status" value="1"/>
</dbReference>
<dbReference type="GO" id="GO:0000272">
    <property type="term" value="P:polysaccharide catabolic process"/>
    <property type="evidence" value="ECO:0007669"/>
    <property type="project" value="InterPro"/>
</dbReference>
<dbReference type="SUPFAM" id="SSF53474">
    <property type="entry name" value="alpha/beta-Hydrolases"/>
    <property type="match status" value="1"/>
</dbReference>
<dbReference type="InterPro" id="IPR016134">
    <property type="entry name" value="Dockerin_dom"/>
</dbReference>
<dbReference type="SUPFAM" id="SSF51126">
    <property type="entry name" value="Pectin lyase-like"/>
    <property type="match status" value="1"/>
</dbReference>
<dbReference type="InterPro" id="IPR013783">
    <property type="entry name" value="Ig-like_fold"/>
</dbReference>
<dbReference type="InterPro" id="IPR036439">
    <property type="entry name" value="Dockerin_dom_sf"/>
</dbReference>
<dbReference type="PANTHER" id="PTHR37946">
    <property type="entry name" value="SLL1969 PROTEIN"/>
    <property type="match status" value="1"/>
</dbReference>
<dbReference type="NCBIfam" id="NF041940">
    <property type="entry name" value="choice_anch_X"/>
    <property type="match status" value="1"/>
</dbReference>
<dbReference type="Gene3D" id="2.60.40.10">
    <property type="entry name" value="Immunoglobulins"/>
    <property type="match status" value="1"/>
</dbReference>
<dbReference type="EMBL" id="WNEG01000107">
    <property type="protein sequence ID" value="NMG83780.1"/>
    <property type="molecule type" value="Genomic_DNA"/>
</dbReference>
<dbReference type="InterPro" id="IPR029058">
    <property type="entry name" value="AB_hydrolase_fold"/>
</dbReference>
<dbReference type="InterPro" id="IPR002105">
    <property type="entry name" value="Dockerin_1_rpt"/>
</dbReference>
<evidence type="ECO:0000313" key="2">
    <source>
        <dbReference type="EMBL" id="NMG83780.1"/>
    </source>
</evidence>
<evidence type="ECO:0000313" key="3">
    <source>
        <dbReference type="Proteomes" id="UP000606580"/>
    </source>
</evidence>
<sequence>MMTHNVIRTQPINNLVFVLAIAFALLVCASGVEGATTWHVDDDFADYPDANFTDVQDAVDASRLGDTISVYPGTYHEIDLTIEPDRKVIISEGAILRTKDVSLQESANLTLMGILIAYRTNLEKGAKINICPGGQIMLRAEKFLVVDEARTDNDTYSLNERVEITCVVLDDDGRKVLADVTAEIEKPDGLNETISLSETQVDNYKGNFTNTSLAGTYKVAIRAEKEGYINHTVWLRFKVKPVPVLLVHGYYSNHEMWVDMKAFLKNNGYEDEDIFTIDLAPGPAPANGDIRVYAKRLSQEIDYIRADHDGEYEIDKVDLVTHSMGGLVSRWYTTHGYHNNVRRLIMIGTPNHGSELLCGPHAIFLFPILGTAGRQMTPHSPFLNTLNYGAWWKLWGNDKINQNIQHEVIAGTDDWGFTTWIFLWDDNDGVVRVESARLDGETLQTVPYDHLKECHENEVFEKVLAILRGGSGLGQHAQQTPPAAPLVPPQEAPAVFGTINSGEEKSHKIPITSTSEVRFVLAWQEQEGDLNLTLTTPSGRQINSSFAANETNTTYYSDEDLTIEGYEIKNPEQGIWSLNVTAVNISGEENYTIMTFLNTNTTLSLSLQKYQYYPNEPVNITTNLSYGCEAITNAFVTTNMKRPDDTIETIIIYDDGLHNDNKSNDGIYANTYTNTSLWGTYDITVTASGIFNEEQFERVVFTTIWVEQYPDLTLNASDISFSSETPTVGENITINATIHNIGEANATNASILFYDGNPADGTTIGEDVVNVSVNATANASVSWVAKAGVHEICALISPYNKFLEENYTNNRANKTIEVNIRGDLNGDGILTAADAVIVLQLAASGGWDADADVSGDGRVTSLDALMILQAAVGKIGL</sequence>
<accession>A0A848DAJ4</accession>
<dbReference type="GO" id="GO:0016788">
    <property type="term" value="F:hydrolase activity, acting on ester bonds"/>
    <property type="evidence" value="ECO:0007669"/>
    <property type="project" value="InterPro"/>
</dbReference>
<dbReference type="PANTHER" id="PTHR37946:SF1">
    <property type="entry name" value="SLL1969 PROTEIN"/>
    <property type="match status" value="1"/>
</dbReference>
<feature type="domain" description="Dockerin" evidence="1">
    <location>
        <begin position="817"/>
        <end position="877"/>
    </location>
</feature>
<dbReference type="Gene3D" id="1.10.1330.10">
    <property type="entry name" value="Dockerin domain"/>
    <property type="match status" value="1"/>
</dbReference>